<dbReference type="Gene3D" id="3.30.60.60">
    <property type="entry name" value="N-acetyl transferase-like"/>
    <property type="match status" value="1"/>
</dbReference>
<evidence type="ECO:0000313" key="15">
    <source>
        <dbReference type="Proteomes" id="UP001363151"/>
    </source>
</evidence>
<evidence type="ECO:0000256" key="5">
    <source>
        <dbReference type="ARBA" id="ARBA00022723"/>
    </source>
</evidence>
<feature type="compositionally biased region" description="Basic and acidic residues" evidence="12">
    <location>
        <begin position="21"/>
        <end position="38"/>
    </location>
</feature>
<reference evidence="14 15" key="1">
    <citation type="submission" date="2024-03" db="EMBL/GenBank/DDBJ databases">
        <title>Aureococcus anophagefferens CCMP1851 and Kratosvirus quantuckense: Draft genome of a second virus-susceptible host strain in the model system.</title>
        <authorList>
            <person name="Chase E."/>
            <person name="Truchon A.R."/>
            <person name="Schepens W."/>
            <person name="Wilhelm S.W."/>
        </authorList>
    </citation>
    <scope>NUCLEOTIDE SEQUENCE [LARGE SCALE GENOMIC DNA]</scope>
    <source>
        <strain evidence="14 15">CCMP1851</strain>
    </source>
</reference>
<dbReference type="Gene3D" id="1.10.10.10">
    <property type="entry name" value="Winged helix-like DNA-binding domain superfamily/Winged helix DNA-binding domain"/>
    <property type="match status" value="1"/>
</dbReference>
<dbReference type="PROSITE" id="PS51726">
    <property type="entry name" value="MYST_HAT"/>
    <property type="match status" value="1"/>
</dbReference>
<dbReference type="InterPro" id="IPR040706">
    <property type="entry name" value="Zf-MYST"/>
</dbReference>
<dbReference type="InterPro" id="IPR025995">
    <property type="entry name" value="Tudor-knot"/>
</dbReference>
<keyword evidence="6" id="KW-0863">Zinc-finger</keyword>
<feature type="region of interest" description="Disordered" evidence="12">
    <location>
        <begin position="378"/>
        <end position="406"/>
    </location>
</feature>
<evidence type="ECO:0000256" key="8">
    <source>
        <dbReference type="ARBA" id="ARBA00022853"/>
    </source>
</evidence>
<keyword evidence="10 11" id="KW-0539">Nucleus</keyword>
<dbReference type="Pfam" id="PF01853">
    <property type="entry name" value="MOZ_SAS"/>
    <property type="match status" value="1"/>
</dbReference>
<feature type="domain" description="MYST-type HAT" evidence="13">
    <location>
        <begin position="287"/>
        <end position="602"/>
    </location>
</feature>
<dbReference type="InterPro" id="IPR016181">
    <property type="entry name" value="Acyl_CoA_acyltransferase"/>
</dbReference>
<protein>
    <recommendedName>
        <fullName evidence="3 11">Histone acetyltransferase</fullName>
        <ecNumber evidence="3 11">2.3.1.48</ecNumber>
    </recommendedName>
</protein>
<organism evidence="14 15">
    <name type="scientific">Aureococcus anophagefferens</name>
    <name type="common">Harmful bloom alga</name>
    <dbReference type="NCBI Taxonomy" id="44056"/>
    <lineage>
        <taxon>Eukaryota</taxon>
        <taxon>Sar</taxon>
        <taxon>Stramenopiles</taxon>
        <taxon>Ochrophyta</taxon>
        <taxon>Pelagophyceae</taxon>
        <taxon>Pelagomonadales</taxon>
        <taxon>Pelagomonadaceae</taxon>
        <taxon>Aureococcus</taxon>
    </lineage>
</organism>
<keyword evidence="5" id="KW-0479">Metal-binding</keyword>
<feature type="region of interest" description="Disordered" evidence="12">
    <location>
        <begin position="1"/>
        <end position="38"/>
    </location>
</feature>
<dbReference type="EMBL" id="JBBJCI010000225">
    <property type="protein sequence ID" value="KAK7239213.1"/>
    <property type="molecule type" value="Genomic_DNA"/>
</dbReference>
<evidence type="ECO:0000313" key="14">
    <source>
        <dbReference type="EMBL" id="KAK7239213.1"/>
    </source>
</evidence>
<dbReference type="Gene3D" id="2.30.30.140">
    <property type="match status" value="1"/>
</dbReference>
<feature type="compositionally biased region" description="Basic residues" evidence="12">
    <location>
        <begin position="183"/>
        <end position="194"/>
    </location>
</feature>
<dbReference type="Pfam" id="PF17772">
    <property type="entry name" value="zf-MYST"/>
    <property type="match status" value="1"/>
</dbReference>
<evidence type="ECO:0000259" key="13">
    <source>
        <dbReference type="PROSITE" id="PS51726"/>
    </source>
</evidence>
<evidence type="ECO:0000256" key="10">
    <source>
        <dbReference type="ARBA" id="ARBA00023242"/>
    </source>
</evidence>
<accession>A0ABR1FUY8</accession>
<keyword evidence="7" id="KW-0862">Zinc</keyword>
<evidence type="ECO:0000256" key="6">
    <source>
        <dbReference type="ARBA" id="ARBA00022771"/>
    </source>
</evidence>
<dbReference type="InterPro" id="IPR016197">
    <property type="entry name" value="Chromo-like_dom_sf"/>
</dbReference>
<comment type="similarity">
    <text evidence="2 11">Belongs to the MYST (SAS/MOZ) family.</text>
</comment>
<evidence type="ECO:0000256" key="3">
    <source>
        <dbReference type="ARBA" id="ARBA00013184"/>
    </source>
</evidence>
<dbReference type="SUPFAM" id="SSF54160">
    <property type="entry name" value="Chromo domain-like"/>
    <property type="match status" value="1"/>
</dbReference>
<evidence type="ECO:0000256" key="1">
    <source>
        <dbReference type="ARBA" id="ARBA00004123"/>
    </source>
</evidence>
<comment type="subcellular location">
    <subcellularLocation>
        <location evidence="1 11">Nucleus</location>
    </subcellularLocation>
</comment>
<evidence type="ECO:0000256" key="7">
    <source>
        <dbReference type="ARBA" id="ARBA00022833"/>
    </source>
</evidence>
<comment type="caution">
    <text evidence="14">The sequence shown here is derived from an EMBL/GenBank/DDBJ whole genome shotgun (WGS) entry which is preliminary data.</text>
</comment>
<keyword evidence="15" id="KW-1185">Reference proteome</keyword>
<name>A0ABR1FUY8_AURAN</name>
<dbReference type="PANTHER" id="PTHR10615:SF161">
    <property type="entry name" value="HISTONE ACETYLTRANSFERASE KAT7"/>
    <property type="match status" value="1"/>
</dbReference>
<dbReference type="Pfam" id="PF11717">
    <property type="entry name" value="Tudor-knot"/>
    <property type="match status" value="1"/>
</dbReference>
<evidence type="ECO:0000256" key="2">
    <source>
        <dbReference type="ARBA" id="ARBA00010107"/>
    </source>
</evidence>
<keyword evidence="8" id="KW-0156">Chromatin regulator</keyword>
<gene>
    <name evidence="14" type="ORF">SO694_00024348</name>
</gene>
<dbReference type="Gene3D" id="3.40.630.30">
    <property type="match status" value="1"/>
</dbReference>
<evidence type="ECO:0000256" key="12">
    <source>
        <dbReference type="SAM" id="MobiDB-lite"/>
    </source>
</evidence>
<dbReference type="InterPro" id="IPR036388">
    <property type="entry name" value="WH-like_DNA-bd_sf"/>
</dbReference>
<evidence type="ECO:0000256" key="4">
    <source>
        <dbReference type="ARBA" id="ARBA00022679"/>
    </source>
</evidence>
<keyword evidence="9" id="KW-0007">Acetylation</keyword>
<evidence type="ECO:0000256" key="9">
    <source>
        <dbReference type="ARBA" id="ARBA00022990"/>
    </source>
</evidence>
<feature type="region of interest" description="Disordered" evidence="12">
    <location>
        <begin position="121"/>
        <end position="282"/>
    </location>
</feature>
<keyword evidence="4" id="KW-0808">Transferase</keyword>
<feature type="compositionally biased region" description="Low complexity" evidence="12">
    <location>
        <begin position="211"/>
        <end position="223"/>
    </location>
</feature>
<dbReference type="SUPFAM" id="SSF55729">
    <property type="entry name" value="Acyl-CoA N-acyltransferases (Nat)"/>
    <property type="match status" value="2"/>
</dbReference>
<evidence type="ECO:0000256" key="11">
    <source>
        <dbReference type="RuleBase" id="RU361211"/>
    </source>
</evidence>
<proteinExistence type="inferred from homology"/>
<comment type="catalytic activity">
    <reaction evidence="11">
        <text>L-lysyl-[protein] + acetyl-CoA = N(6)-acetyl-L-lysyl-[protein] + CoA + H(+)</text>
        <dbReference type="Rhea" id="RHEA:45948"/>
        <dbReference type="Rhea" id="RHEA-COMP:9752"/>
        <dbReference type="Rhea" id="RHEA-COMP:10731"/>
        <dbReference type="ChEBI" id="CHEBI:15378"/>
        <dbReference type="ChEBI" id="CHEBI:29969"/>
        <dbReference type="ChEBI" id="CHEBI:57287"/>
        <dbReference type="ChEBI" id="CHEBI:57288"/>
        <dbReference type="ChEBI" id="CHEBI:61930"/>
        <dbReference type="EC" id="2.3.1.48"/>
    </reaction>
</comment>
<dbReference type="PANTHER" id="PTHR10615">
    <property type="entry name" value="HISTONE ACETYLTRANSFERASE"/>
    <property type="match status" value="1"/>
</dbReference>
<dbReference type="InterPro" id="IPR002717">
    <property type="entry name" value="HAT_MYST-type"/>
</dbReference>
<feature type="compositionally biased region" description="Basic residues" evidence="12">
    <location>
        <begin position="259"/>
        <end position="269"/>
    </location>
</feature>
<dbReference type="EC" id="2.3.1.48" evidence="3 11"/>
<dbReference type="InterPro" id="IPR050603">
    <property type="entry name" value="MYST_HAT"/>
</dbReference>
<dbReference type="Proteomes" id="UP001363151">
    <property type="component" value="Unassembled WGS sequence"/>
</dbReference>
<sequence>MPRKVSHKKKAAASASAPPAAEKKEEKEEKEEDRPDEHPFKVGSWLVVTWQPDASERLCTIIERAKVEDAERITPNTIKASKADLDARDDGLWRYYVHYADFNRRMDEWVKPERVALKPSAAGALAKAEGKDQPHHGGGHGAAPARDDDGGRRRRARAPRRGDAPTSSPAAPAPWPSAPRGSGARRRTPARRRPSTTWSAPPRRNRAFEPTPTRARSDASSRALRPRLETSRSALDPSDRRSKRRFDPSAGVSELGRAAPRHGRFRRRHDEHEGLDEASLREHEEVTKVKNVGVVELGRHAIETWYFSPYPKEFYPGGYVDALYVCEHTFAFYRSRRELRRASARLGARRPPGDEIYRSGEVAMFEVDGATPASRARLDVASTRARRDRPPRGAPPSAEDAPRARRRADHGEYCQNLCYFAKLFLDHKTLYYDVDPFLFYVLCELDDRGYHPVGFYSKEKYSEVGYNLACILAFPPYQRKGYGRFLIAFSYALSVKEKKVGAPEKPLSDLGHIAYRSYWAATLLGALSKLPADAPQISVMELSKATSIMADDVAATLQYLGVVRTVGGVPVVWCPPDVLKALIAKHPEKPPFVHVDDLHWTPFYTDVKKDKFSIRAKRPTAEGGLVDSYA</sequence>
<feature type="compositionally biased region" description="Basic residues" evidence="12">
    <location>
        <begin position="1"/>
        <end position="11"/>
    </location>
</feature>